<keyword evidence="14" id="KW-1185">Reference proteome</keyword>
<dbReference type="InterPro" id="IPR003439">
    <property type="entry name" value="ABC_transporter-like_ATP-bd"/>
</dbReference>
<evidence type="ECO:0000256" key="1">
    <source>
        <dbReference type="ARBA" id="ARBA00004585"/>
    </source>
</evidence>
<evidence type="ECO:0000259" key="12">
    <source>
        <dbReference type="PROSITE" id="PS50929"/>
    </source>
</evidence>
<dbReference type="InterPro" id="IPR027417">
    <property type="entry name" value="P-loop_NTPase"/>
</dbReference>
<dbReference type="GO" id="GO:0005324">
    <property type="term" value="F:long-chain fatty acid transmembrane transporter activity"/>
    <property type="evidence" value="ECO:0007669"/>
    <property type="project" value="TreeGrafter"/>
</dbReference>
<organism evidence="13 14">
    <name type="scientific">Aspergillus bombycis</name>
    <dbReference type="NCBI Taxonomy" id="109264"/>
    <lineage>
        <taxon>Eukaryota</taxon>
        <taxon>Fungi</taxon>
        <taxon>Dikarya</taxon>
        <taxon>Ascomycota</taxon>
        <taxon>Pezizomycotina</taxon>
        <taxon>Eurotiomycetes</taxon>
        <taxon>Eurotiomycetidae</taxon>
        <taxon>Eurotiales</taxon>
        <taxon>Aspergillaceae</taxon>
        <taxon>Aspergillus</taxon>
    </lineage>
</organism>
<protein>
    <submittedName>
        <fullName evidence="13">ABC fatty acid transporter</fullName>
    </submittedName>
</protein>
<dbReference type="Pfam" id="PF11951">
    <property type="entry name" value="Fungal_trans_2"/>
    <property type="match status" value="1"/>
</dbReference>
<dbReference type="GO" id="GO:0006635">
    <property type="term" value="P:fatty acid beta-oxidation"/>
    <property type="evidence" value="ECO:0007669"/>
    <property type="project" value="TreeGrafter"/>
</dbReference>
<dbReference type="GO" id="GO:0005778">
    <property type="term" value="C:peroxisomal membrane"/>
    <property type="evidence" value="ECO:0007669"/>
    <property type="project" value="UniProtKB-SubCell"/>
</dbReference>
<sequence>MAQQRLPKPRSTQENLVTVRGQESQDLPQSLWSQKDVQEACLMRYFVDELAQWFDTCDPSKHFAKVVPQRAANCPALLYAIFSASARHLSRSQYLRTNEVLCLGKKLPFLGDDAALEYQGLCISHLMNLSGNPAEVADENLLAAAVILRFYEEVDSPLVGADDETYLRGVQVFLNAQGAAAVRDGGLRLAAFWVGIRQEFHTSFIKQRIFQFDLSCCDHSTYRLLDQADDPTWANRVILHCAHTLMYCYDERSHTMKEYEQLWDYNQGWNRMAPPTFNPIYLRQPDKSKDEVFPELWFLDDCIVTAIQHWHLARILLTAFDPRVPRLAGLTALYLRHRTGISRTVYLALFAALAKRIHNAISEQKAASQQQVELRRRPGTSSIGDGGDRPRKKVGVNREFFRNLLRLLKIVVPSWRSKELRLLAGHSVFLVLRTLLSLYVAELDGRLVSNLVRGKGKDFLLGLVWWMIVAVPATFTNSMLSYHQCKLALSYRKRLTDYIHDKYLSNMTFYAISALDDRVKNPDQLITVDVSRFSDSLAELYSNLAKPVLDMAIYNYSLSKSVGGEGLFIMSLLVQLSANVMRALTPPFGKYVADEARLEGEFRFLHSRLIDYSEEIALYHGHEAEKDTLDKGYFTLIKHVNRILRRRLYHGFMEDFVIKYFWGALGLILCSIPVFFRIPGQITQTMGDRTESFVTNRRMLLSSSDAFGRLMFSYKEISELAGYTARVSSLLEVMDDLLAGRFEKKLVSSASTEENAAILSGRGEVEESDSIEFTNVPIVSPNGDVLVRKLSFTVHPGDHLLIVGPNGCGKSSLFRILGGLWPVYGGKVKKPRFDEIFYIPQRPYLSRGTLRQQVIYPDGLREMRAKGVTDDDLYDILSIVEIASVVDRPNGWDAEEEWRDVLSGGLQQRIAMARLFYHRPKFAILDECTSSVTLEIERVMYETAKRLGTTLMTVSHRRSLWKYHKKILQFDGQGGYIFTGLDWERRLKLEDEKEELDLHLRAVPELQRRMAELSAS</sequence>
<keyword evidence="4 10" id="KW-0812">Transmembrane</keyword>
<dbReference type="SUPFAM" id="SSF52540">
    <property type="entry name" value="P-loop containing nucleoside triphosphate hydrolases"/>
    <property type="match status" value="1"/>
</dbReference>
<feature type="transmembrane region" description="Helical" evidence="10">
    <location>
        <begin position="656"/>
        <end position="676"/>
    </location>
</feature>
<dbReference type="OrthoDB" id="422637at2759"/>
<comment type="caution">
    <text evidence="13">The sequence shown here is derived from an EMBL/GenBank/DDBJ whole genome shotgun (WGS) entry which is preliminary data.</text>
</comment>
<dbReference type="GO" id="GO:0005524">
    <property type="term" value="F:ATP binding"/>
    <property type="evidence" value="ECO:0007669"/>
    <property type="project" value="UniProtKB-KW"/>
</dbReference>
<keyword evidence="3" id="KW-0813">Transport</keyword>
<evidence type="ECO:0000256" key="7">
    <source>
        <dbReference type="ARBA" id="ARBA00022989"/>
    </source>
</evidence>
<dbReference type="InterPro" id="IPR011527">
    <property type="entry name" value="ABC1_TM_dom"/>
</dbReference>
<dbReference type="InterPro" id="IPR036640">
    <property type="entry name" value="ABC1_TM_sf"/>
</dbReference>
<evidence type="ECO:0000256" key="8">
    <source>
        <dbReference type="ARBA" id="ARBA00023136"/>
    </source>
</evidence>
<dbReference type="RefSeq" id="XP_022383100.1">
    <property type="nucleotide sequence ID" value="XM_022538930.1"/>
</dbReference>
<dbReference type="GO" id="GO:0015910">
    <property type="term" value="P:long-chain fatty acid import into peroxisome"/>
    <property type="evidence" value="ECO:0007669"/>
    <property type="project" value="TreeGrafter"/>
</dbReference>
<evidence type="ECO:0000313" key="14">
    <source>
        <dbReference type="Proteomes" id="UP000179179"/>
    </source>
</evidence>
<dbReference type="PROSITE" id="PS50893">
    <property type="entry name" value="ABC_TRANSPORTER_2"/>
    <property type="match status" value="1"/>
</dbReference>
<keyword evidence="5" id="KW-0547">Nucleotide-binding</keyword>
<keyword evidence="8 10" id="KW-0472">Membrane</keyword>
<gene>
    <name evidence="13" type="ORF">ABOM_011802</name>
</gene>
<keyword evidence="6" id="KW-0067">ATP-binding</keyword>
<evidence type="ECO:0000313" key="13">
    <source>
        <dbReference type="EMBL" id="OGM39383.1"/>
    </source>
</evidence>
<dbReference type="CDD" id="cd03223">
    <property type="entry name" value="ABCD_peroxisomal_ALDP"/>
    <property type="match status" value="1"/>
</dbReference>
<evidence type="ECO:0000256" key="6">
    <source>
        <dbReference type="ARBA" id="ARBA00022840"/>
    </source>
</evidence>
<evidence type="ECO:0000259" key="11">
    <source>
        <dbReference type="PROSITE" id="PS50893"/>
    </source>
</evidence>
<dbReference type="Pfam" id="PF06472">
    <property type="entry name" value="ABC_membrane_2"/>
    <property type="match status" value="1"/>
</dbReference>
<dbReference type="AlphaFoldDB" id="A0A1F7ZIW7"/>
<keyword evidence="7 10" id="KW-1133">Transmembrane helix</keyword>
<dbReference type="InterPro" id="IPR021858">
    <property type="entry name" value="Fun_TF"/>
</dbReference>
<evidence type="ECO:0000256" key="2">
    <source>
        <dbReference type="ARBA" id="ARBA00008575"/>
    </source>
</evidence>
<reference evidence="13 14" key="1">
    <citation type="journal article" date="2016" name="Genome Biol. Evol.">
        <title>Draft genome sequence of an aflatoxigenic Aspergillus species, A. bombycis.</title>
        <authorList>
            <person name="Moore G.G."/>
            <person name="Mack B.M."/>
            <person name="Beltz S.B."/>
            <person name="Gilbert M.K."/>
        </authorList>
    </citation>
    <scope>NUCLEOTIDE SEQUENCE [LARGE SCALE GENOMIC DNA]</scope>
    <source>
        <strain evidence="14">NRRL 26010</strain>
    </source>
</reference>
<dbReference type="FunFam" id="3.40.50.300:FF:000636">
    <property type="entry name" value="ATP-binding cassette sub-family D member 3"/>
    <property type="match status" value="1"/>
</dbReference>
<dbReference type="InterPro" id="IPR003593">
    <property type="entry name" value="AAA+_ATPase"/>
</dbReference>
<dbReference type="PROSITE" id="PS50929">
    <property type="entry name" value="ABC_TM1F"/>
    <property type="match status" value="1"/>
</dbReference>
<dbReference type="Proteomes" id="UP000179179">
    <property type="component" value="Unassembled WGS sequence"/>
</dbReference>
<dbReference type="Gene3D" id="3.40.50.300">
    <property type="entry name" value="P-loop containing nucleotide triphosphate hydrolases"/>
    <property type="match status" value="1"/>
</dbReference>
<feature type="region of interest" description="Disordered" evidence="9">
    <location>
        <begin position="368"/>
        <end position="391"/>
    </location>
</feature>
<dbReference type="PANTHER" id="PTHR11384">
    <property type="entry name" value="ATP-BINDING CASSETTE, SUB-FAMILY D MEMBER"/>
    <property type="match status" value="1"/>
</dbReference>
<evidence type="ECO:0000256" key="10">
    <source>
        <dbReference type="SAM" id="Phobius"/>
    </source>
</evidence>
<dbReference type="GO" id="GO:0007031">
    <property type="term" value="P:peroxisome organization"/>
    <property type="evidence" value="ECO:0007669"/>
    <property type="project" value="TreeGrafter"/>
</dbReference>
<dbReference type="SMART" id="SM00382">
    <property type="entry name" value="AAA"/>
    <property type="match status" value="1"/>
</dbReference>
<dbReference type="InterPro" id="IPR050835">
    <property type="entry name" value="ABC_transporter_sub-D"/>
</dbReference>
<dbReference type="Gene3D" id="1.20.1560.10">
    <property type="entry name" value="ABC transporter type 1, transmembrane domain"/>
    <property type="match status" value="1"/>
</dbReference>
<feature type="domain" description="ABC transporter" evidence="11">
    <location>
        <begin position="771"/>
        <end position="998"/>
    </location>
</feature>
<comment type="similarity">
    <text evidence="2">Belongs to the ABC transporter superfamily. ABCD family. Peroxisomal fatty acyl CoA transporter (TC 3.A.1.203) subfamily.</text>
</comment>
<evidence type="ECO:0000256" key="4">
    <source>
        <dbReference type="ARBA" id="ARBA00022692"/>
    </source>
</evidence>
<dbReference type="GO" id="GO:0140359">
    <property type="term" value="F:ABC-type transporter activity"/>
    <property type="evidence" value="ECO:0007669"/>
    <property type="project" value="InterPro"/>
</dbReference>
<comment type="subcellular location">
    <subcellularLocation>
        <location evidence="1">Peroxisome membrane</location>
        <topology evidence="1">Multi-pass membrane protein</topology>
    </subcellularLocation>
</comment>
<dbReference type="STRING" id="109264.A0A1F7ZIW7"/>
<dbReference type="GO" id="GO:0042760">
    <property type="term" value="P:very long-chain fatty acid catabolic process"/>
    <property type="evidence" value="ECO:0007669"/>
    <property type="project" value="TreeGrafter"/>
</dbReference>
<dbReference type="PANTHER" id="PTHR11384:SF69">
    <property type="entry name" value="PEROXISOMAL LONG-CHAIN FATTY ACID IMPORT PROTEIN 1"/>
    <property type="match status" value="1"/>
</dbReference>
<evidence type="ECO:0000256" key="5">
    <source>
        <dbReference type="ARBA" id="ARBA00022741"/>
    </source>
</evidence>
<dbReference type="GO" id="GO:0016887">
    <property type="term" value="F:ATP hydrolysis activity"/>
    <property type="evidence" value="ECO:0007669"/>
    <property type="project" value="InterPro"/>
</dbReference>
<evidence type="ECO:0000256" key="9">
    <source>
        <dbReference type="SAM" id="MobiDB-lite"/>
    </source>
</evidence>
<name>A0A1F7ZIW7_9EURO</name>
<proteinExistence type="inferred from homology"/>
<dbReference type="GeneID" id="34455192"/>
<dbReference type="Pfam" id="PF00005">
    <property type="entry name" value="ABC_tran"/>
    <property type="match status" value="1"/>
</dbReference>
<accession>A0A1F7ZIW7</accession>
<feature type="transmembrane region" description="Helical" evidence="10">
    <location>
        <begin position="460"/>
        <end position="482"/>
    </location>
</feature>
<feature type="domain" description="ABC transmembrane type-1" evidence="12">
    <location>
        <begin position="428"/>
        <end position="645"/>
    </location>
</feature>
<evidence type="ECO:0000256" key="3">
    <source>
        <dbReference type="ARBA" id="ARBA00022448"/>
    </source>
</evidence>
<dbReference type="EMBL" id="LYCR01000213">
    <property type="protein sequence ID" value="OGM39383.1"/>
    <property type="molecule type" value="Genomic_DNA"/>
</dbReference>